<sequence>MLKEVPTENEVVSIYMKNPKPSARFISPSMQATLESTVANWRDNQNDDNIVIKDTSKPFDVHSQVNTSILTTTTTPIQTEDLILVQADEVVYHNIMQEPIINLSQSQSQSPTVPTFLPTTTITQIPTSIHTLSTTVPISTIIYTPPVSSIATLIPLPPPVSSIATLIPLPPPIFAQSITITTTSSTTIPHSPLI</sequence>
<protein>
    <submittedName>
        <fullName evidence="1">Uncharacterized protein</fullName>
    </submittedName>
</protein>
<dbReference type="AlphaFoldDB" id="A0AA35VVR9"/>
<dbReference type="Proteomes" id="UP001177003">
    <property type="component" value="Chromosome 1"/>
</dbReference>
<evidence type="ECO:0000313" key="2">
    <source>
        <dbReference type="Proteomes" id="UP001177003"/>
    </source>
</evidence>
<organism evidence="1 2">
    <name type="scientific">Lactuca saligna</name>
    <name type="common">Willowleaf lettuce</name>
    <dbReference type="NCBI Taxonomy" id="75948"/>
    <lineage>
        <taxon>Eukaryota</taxon>
        <taxon>Viridiplantae</taxon>
        <taxon>Streptophyta</taxon>
        <taxon>Embryophyta</taxon>
        <taxon>Tracheophyta</taxon>
        <taxon>Spermatophyta</taxon>
        <taxon>Magnoliopsida</taxon>
        <taxon>eudicotyledons</taxon>
        <taxon>Gunneridae</taxon>
        <taxon>Pentapetalae</taxon>
        <taxon>asterids</taxon>
        <taxon>campanulids</taxon>
        <taxon>Asterales</taxon>
        <taxon>Asteraceae</taxon>
        <taxon>Cichorioideae</taxon>
        <taxon>Cichorieae</taxon>
        <taxon>Lactucinae</taxon>
        <taxon>Lactuca</taxon>
    </lineage>
</organism>
<dbReference type="EMBL" id="OX465077">
    <property type="protein sequence ID" value="CAI9269112.1"/>
    <property type="molecule type" value="Genomic_DNA"/>
</dbReference>
<name>A0AA35VVR9_LACSI</name>
<accession>A0AA35VVR9</accession>
<evidence type="ECO:0000313" key="1">
    <source>
        <dbReference type="EMBL" id="CAI9269112.1"/>
    </source>
</evidence>
<keyword evidence="2" id="KW-1185">Reference proteome</keyword>
<proteinExistence type="predicted"/>
<reference evidence="1" key="1">
    <citation type="submission" date="2023-04" db="EMBL/GenBank/DDBJ databases">
        <authorList>
            <person name="Vijverberg K."/>
            <person name="Xiong W."/>
            <person name="Schranz E."/>
        </authorList>
    </citation>
    <scope>NUCLEOTIDE SEQUENCE</scope>
</reference>
<gene>
    <name evidence="1" type="ORF">LSALG_LOCUS9503</name>
</gene>